<dbReference type="AlphaFoldDB" id="A0A128A2R5"/>
<sequence>MPEPKTLKQLRDLAELNLCDRCKPVYSQLLEPNIKSIVEGYFYYWKDMEWRVTVMVMKLEGAFKKSSFYLNIDSDFAAKNLDEINFEAYEKVNDKSLKWKIDYLHEKGIIGDSSHKLLDRLRLKRNEKIHQPFNDFVEQDLVNFMYGAHVIQNIWLTIFAGFEPQVIENMRNSVEKLSEMYYDMIVKTI</sequence>
<evidence type="ECO:0000259" key="1">
    <source>
        <dbReference type="Pfam" id="PF13643"/>
    </source>
</evidence>
<name>A0A128A2R5_9ARCH</name>
<feature type="domain" description="DUF4145" evidence="1">
    <location>
        <begin position="93"/>
        <end position="140"/>
    </location>
</feature>
<protein>
    <recommendedName>
        <fullName evidence="1">DUF4145 domain-containing protein</fullName>
    </recommendedName>
</protein>
<proteinExistence type="predicted"/>
<dbReference type="Proteomes" id="UP000196239">
    <property type="component" value="Chromosome 1"/>
</dbReference>
<dbReference type="InterPro" id="IPR025285">
    <property type="entry name" value="DUF4145"/>
</dbReference>
<evidence type="ECO:0000313" key="2">
    <source>
        <dbReference type="EMBL" id="CUR51622.1"/>
    </source>
</evidence>
<organism evidence="2 3">
    <name type="scientific">Nitrosotalea devaniterrae</name>
    <dbReference type="NCBI Taxonomy" id="1078905"/>
    <lineage>
        <taxon>Archaea</taxon>
        <taxon>Nitrososphaerota</taxon>
        <taxon>Nitrososphaeria</taxon>
        <taxon>Nitrosotaleales</taxon>
        <taxon>Nitrosotaleaceae</taxon>
        <taxon>Nitrosotalea</taxon>
    </lineage>
</organism>
<dbReference type="KEGG" id="ndv:NDEV_0857"/>
<dbReference type="EMBL" id="LN890280">
    <property type="protein sequence ID" value="CUR51622.1"/>
    <property type="molecule type" value="Genomic_DNA"/>
</dbReference>
<accession>A0A128A2R5</accession>
<evidence type="ECO:0000313" key="3">
    <source>
        <dbReference type="Proteomes" id="UP000196239"/>
    </source>
</evidence>
<keyword evidence="3" id="KW-1185">Reference proteome</keyword>
<dbReference type="Pfam" id="PF13643">
    <property type="entry name" value="DUF4145"/>
    <property type="match status" value="1"/>
</dbReference>
<gene>
    <name evidence="2" type="ORF">NDEV_0857</name>
</gene>
<reference evidence="3" key="1">
    <citation type="submission" date="2015-10" db="EMBL/GenBank/DDBJ databases">
        <authorList>
            <person name="Lehtovirta-Morley L.E."/>
            <person name="Vieille C."/>
        </authorList>
    </citation>
    <scope>NUCLEOTIDE SEQUENCE [LARGE SCALE GENOMIC DNA]</scope>
</reference>